<dbReference type="EMBL" id="FNGV01000004">
    <property type="protein sequence ID" value="SDM04989.1"/>
    <property type="molecule type" value="Genomic_DNA"/>
</dbReference>
<dbReference type="PANTHER" id="PTHR36440:SF1">
    <property type="entry name" value="PUTATIVE (AFU_ORTHOLOGUE AFUA_8G07350)-RELATED"/>
    <property type="match status" value="1"/>
</dbReference>
<dbReference type="InterPro" id="IPR014710">
    <property type="entry name" value="RmlC-like_jellyroll"/>
</dbReference>
<evidence type="ECO:0000313" key="2">
    <source>
        <dbReference type="EMBL" id="SDM04989.1"/>
    </source>
</evidence>
<reference evidence="2 3" key="1">
    <citation type="submission" date="2016-10" db="EMBL/GenBank/DDBJ databases">
        <authorList>
            <person name="de Groot N.N."/>
        </authorList>
    </citation>
    <scope>NUCLEOTIDE SEQUENCE [LARGE SCALE GENOMIC DNA]</scope>
    <source>
        <strain evidence="2 3">DSM 19886</strain>
    </source>
</reference>
<dbReference type="Pfam" id="PF07883">
    <property type="entry name" value="Cupin_2"/>
    <property type="match status" value="1"/>
</dbReference>
<dbReference type="InterPro" id="IPR011051">
    <property type="entry name" value="RmlC_Cupin_sf"/>
</dbReference>
<gene>
    <name evidence="2" type="ORF">SAMN04488514_104267</name>
</gene>
<keyword evidence="3" id="KW-1185">Reference proteome</keyword>
<dbReference type="AlphaFoldDB" id="A0A1G9Q1W2"/>
<dbReference type="InterPro" id="IPR013096">
    <property type="entry name" value="Cupin_2"/>
</dbReference>
<dbReference type="Proteomes" id="UP000199440">
    <property type="component" value="Unassembled WGS sequence"/>
</dbReference>
<evidence type="ECO:0000259" key="1">
    <source>
        <dbReference type="Pfam" id="PF07883"/>
    </source>
</evidence>
<protein>
    <submittedName>
        <fullName evidence="2">Cupin domain protein</fullName>
    </submittedName>
</protein>
<sequence length="195" mass="21312">MDGNSHGNLAKSYIMDRKSFIKTTSLGIGLAVLPQISCANKVISNEETQTDPKIVENHEGKVFNVIGDIQTHKLTGSDTGNQLVEWVDDVEPGVGIPPHIHTKEDEIFRVINGQVEILIGSQTTILNKGDIAFAPKNVAHSWKVVGTEKAKMITSAFPAGIEHMFRELGDLPPGPPDFEEVAAICNRFGIRFLEI</sequence>
<organism evidence="2 3">
    <name type="scientific">Kriegella aquimaris</name>
    <dbReference type="NCBI Taxonomy" id="192904"/>
    <lineage>
        <taxon>Bacteria</taxon>
        <taxon>Pseudomonadati</taxon>
        <taxon>Bacteroidota</taxon>
        <taxon>Flavobacteriia</taxon>
        <taxon>Flavobacteriales</taxon>
        <taxon>Flavobacteriaceae</taxon>
        <taxon>Kriegella</taxon>
    </lineage>
</organism>
<dbReference type="Gene3D" id="2.60.120.10">
    <property type="entry name" value="Jelly Rolls"/>
    <property type="match status" value="1"/>
</dbReference>
<evidence type="ECO:0000313" key="3">
    <source>
        <dbReference type="Proteomes" id="UP000199440"/>
    </source>
</evidence>
<dbReference type="STRING" id="192904.SAMN04488514_104267"/>
<proteinExistence type="predicted"/>
<dbReference type="PANTHER" id="PTHR36440">
    <property type="entry name" value="PUTATIVE (AFU_ORTHOLOGUE AFUA_8G07350)-RELATED"/>
    <property type="match status" value="1"/>
</dbReference>
<feature type="domain" description="Cupin type-2" evidence="1">
    <location>
        <begin position="89"/>
        <end position="154"/>
    </location>
</feature>
<dbReference type="InterPro" id="IPR053146">
    <property type="entry name" value="QDO-like"/>
</dbReference>
<accession>A0A1G9Q1W2</accession>
<dbReference type="SUPFAM" id="SSF51182">
    <property type="entry name" value="RmlC-like cupins"/>
    <property type="match status" value="1"/>
</dbReference>
<name>A0A1G9Q1W2_9FLAO</name>